<gene>
    <name evidence="1" type="ORF">CHYS00102_LOCUS25462</name>
</gene>
<evidence type="ECO:0000313" key="1">
    <source>
        <dbReference type="EMBL" id="CAD8898248.1"/>
    </source>
</evidence>
<dbReference type="AlphaFoldDB" id="A0A6U5KS21"/>
<organism evidence="1">
    <name type="scientific">Corethron hystrix</name>
    <dbReference type="NCBI Taxonomy" id="216773"/>
    <lineage>
        <taxon>Eukaryota</taxon>
        <taxon>Sar</taxon>
        <taxon>Stramenopiles</taxon>
        <taxon>Ochrophyta</taxon>
        <taxon>Bacillariophyta</taxon>
        <taxon>Coscinodiscophyceae</taxon>
        <taxon>Corethrophycidae</taxon>
        <taxon>Corethrales</taxon>
        <taxon>Corethraceae</taxon>
        <taxon>Corethron</taxon>
    </lineage>
</organism>
<accession>A0A6U5KS21</accession>
<reference evidence="1" key="1">
    <citation type="submission" date="2021-01" db="EMBL/GenBank/DDBJ databases">
        <authorList>
            <person name="Corre E."/>
            <person name="Pelletier E."/>
            <person name="Niang G."/>
            <person name="Scheremetjew M."/>
            <person name="Finn R."/>
            <person name="Kale V."/>
            <person name="Holt S."/>
            <person name="Cochrane G."/>
            <person name="Meng A."/>
            <person name="Brown T."/>
            <person name="Cohen L."/>
        </authorList>
    </citation>
    <scope>NUCLEOTIDE SEQUENCE</scope>
    <source>
        <strain evidence="1">308</strain>
    </source>
</reference>
<sequence length="335" mass="37894">MRSHVSILLMSACRRHASAFAPPLLSPTRRTASLLLSTEIPDAEVADAEFPWTSPMTEADDSDPLTAAEEAEVARKIDELDALLSPDTVDAYSADDLVSMGEGLLADGTIDDDRLPFLPGVETIDRLSHFELKDLEGMPDLYRDPRLRLVEDDWAEGYMYNPDEERYDPPEEPLGFPPQPFTNNRFTKEGEFTDFSKFDPTKALAVAREMARKRNTEWLPEGLSQDYLKEKYKEQQGLLIGTFRKGDLDEAVVEQIRPALKVLNHVVELLSMHPTTETEDGRGGPPYVFRFRYHGLLRHRHGMECWAGQMIEDCGVGCSRVYFEVGGRRRDPGED</sequence>
<dbReference type="EMBL" id="HBFR01034915">
    <property type="protein sequence ID" value="CAD8898248.1"/>
    <property type="molecule type" value="Transcribed_RNA"/>
</dbReference>
<name>A0A6U5KS21_9STRA</name>
<proteinExistence type="predicted"/>
<protein>
    <submittedName>
        <fullName evidence="1">Uncharacterized protein</fullName>
    </submittedName>
</protein>